<accession>A0ABP8FZS2</accession>
<gene>
    <name evidence="1" type="ORF">GCM10023143_25120</name>
</gene>
<sequence length="64" mass="7299">MGLLAKARFAVKEIIRSLDDLSSLRGATWEEAESLIPKDWIRGDMKKGEGVKFVNPAKKENKYY</sequence>
<evidence type="ECO:0000313" key="2">
    <source>
        <dbReference type="Proteomes" id="UP001501207"/>
    </source>
</evidence>
<reference evidence="2" key="1">
    <citation type="journal article" date="2019" name="Int. J. Syst. Evol. Microbiol.">
        <title>The Global Catalogue of Microorganisms (GCM) 10K type strain sequencing project: providing services to taxonomists for standard genome sequencing and annotation.</title>
        <authorList>
            <consortium name="The Broad Institute Genomics Platform"/>
            <consortium name="The Broad Institute Genome Sequencing Center for Infectious Disease"/>
            <person name="Wu L."/>
            <person name="Ma J."/>
        </authorList>
    </citation>
    <scope>NUCLEOTIDE SEQUENCE [LARGE SCALE GENOMIC DNA]</scope>
    <source>
        <strain evidence="2">JCM 17664</strain>
    </source>
</reference>
<comment type="caution">
    <text evidence="1">The sequence shown here is derived from an EMBL/GenBank/DDBJ whole genome shotgun (WGS) entry which is preliminary data.</text>
</comment>
<protein>
    <submittedName>
        <fullName evidence="1">Uncharacterized protein</fullName>
    </submittedName>
</protein>
<dbReference type="EMBL" id="BAABFN010000006">
    <property type="protein sequence ID" value="GAA4314322.1"/>
    <property type="molecule type" value="Genomic_DNA"/>
</dbReference>
<name>A0ABP8FZS2_9BACT</name>
<keyword evidence="2" id="KW-1185">Reference proteome</keyword>
<dbReference type="Proteomes" id="UP001501207">
    <property type="component" value="Unassembled WGS sequence"/>
</dbReference>
<proteinExistence type="predicted"/>
<organism evidence="1 2">
    <name type="scientific">Compostibacter hankyongensis</name>
    <dbReference type="NCBI Taxonomy" id="1007089"/>
    <lineage>
        <taxon>Bacteria</taxon>
        <taxon>Pseudomonadati</taxon>
        <taxon>Bacteroidota</taxon>
        <taxon>Chitinophagia</taxon>
        <taxon>Chitinophagales</taxon>
        <taxon>Chitinophagaceae</taxon>
        <taxon>Compostibacter</taxon>
    </lineage>
</organism>
<evidence type="ECO:0000313" key="1">
    <source>
        <dbReference type="EMBL" id="GAA4314322.1"/>
    </source>
</evidence>